<gene>
    <name evidence="1" type="ORF">LOKVESSMR4R_03705</name>
</gene>
<dbReference type="KEGG" id="lvs:LOKVESSMR4R_03705"/>
<organism evidence="1 2">
    <name type="scientific">Yoonia vestfoldensis</name>
    <dbReference type="NCBI Taxonomy" id="245188"/>
    <lineage>
        <taxon>Bacteria</taxon>
        <taxon>Pseudomonadati</taxon>
        <taxon>Pseudomonadota</taxon>
        <taxon>Alphaproteobacteria</taxon>
        <taxon>Rhodobacterales</taxon>
        <taxon>Paracoccaceae</taxon>
        <taxon>Yoonia</taxon>
    </lineage>
</organism>
<dbReference type="EMBL" id="CP021431">
    <property type="protein sequence ID" value="ARU02971.1"/>
    <property type="molecule type" value="Genomic_DNA"/>
</dbReference>
<dbReference type="Pfam" id="PF11367">
    <property type="entry name" value="Tail_completion_gp17"/>
    <property type="match status" value="1"/>
</dbReference>
<dbReference type="Proteomes" id="UP000195273">
    <property type="component" value="Chromosome"/>
</dbReference>
<reference evidence="1 2" key="1">
    <citation type="submission" date="2017-05" db="EMBL/GenBank/DDBJ databases">
        <title>Genome Sequence of Loktanella vestfoldensis Strain SMR4r Isolated from a Culture of the Diatom Skeletonema marinoi.</title>
        <authorList>
            <person name="Topel M."/>
            <person name="Pinder M.I.M."/>
            <person name="Johansson O.N."/>
            <person name="Kourtchenko O."/>
            <person name="Godhe A."/>
            <person name="Clarke A.K."/>
        </authorList>
    </citation>
    <scope>NUCLEOTIDE SEQUENCE [LARGE SCALE GENOMIC DNA]</scope>
    <source>
        <strain evidence="1 2">SMR4r</strain>
    </source>
</reference>
<sequence length="128" mass="13999">MEEAFRTILAASPAVSGIAGDRINFGTNVQGARYPRIVMFTIDDAEGHNLDGPDGHSIGRVQVDCYAMSYEEAKLLSRTVRAVLDGYSGDGFQGVFHALSRDTREGGSNEAKRPFRVSLDFITHYNPT</sequence>
<dbReference type="RefSeq" id="WP_087211832.1">
    <property type="nucleotide sequence ID" value="NZ_CP021431.1"/>
</dbReference>
<accession>A0A1Y0EHW3</accession>
<evidence type="ECO:0000313" key="2">
    <source>
        <dbReference type="Proteomes" id="UP000195273"/>
    </source>
</evidence>
<proteinExistence type="predicted"/>
<dbReference type="AlphaFoldDB" id="A0A1Y0EHW3"/>
<keyword evidence="2" id="KW-1185">Reference proteome</keyword>
<dbReference type="InterPro" id="IPR021508">
    <property type="entry name" value="Gp17-like"/>
</dbReference>
<evidence type="ECO:0008006" key="3">
    <source>
        <dbReference type="Google" id="ProtNLM"/>
    </source>
</evidence>
<dbReference type="OrthoDB" id="7950654at2"/>
<evidence type="ECO:0000313" key="1">
    <source>
        <dbReference type="EMBL" id="ARU02971.1"/>
    </source>
</evidence>
<protein>
    <recommendedName>
        <fullName evidence="3">DUF3168 domain-containing protein</fullName>
    </recommendedName>
</protein>
<name>A0A1Y0EHW3_9RHOB</name>